<evidence type="ECO:0000313" key="2">
    <source>
        <dbReference type="Proteomes" id="UP000233551"/>
    </source>
</evidence>
<name>A0A2I0L3A0_PUNGR</name>
<sequence length="141" mass="15846">MPHKHTKHEQCFRLSLGSHTDTSNDFRVTKRVYPSSKMSFPSFRVKIGLSGEQKTCHLPVRPDTRCLRAHVSTLLPPVRAPALVTVRPGAPDIFPHACMHVYARTRPRACQRSPVRTPACPCACHRMPDSLPCPYTFPPHA</sequence>
<dbReference type="EMBL" id="PGOL01000186">
    <property type="protein sequence ID" value="PKI75100.1"/>
    <property type="molecule type" value="Genomic_DNA"/>
</dbReference>
<accession>A0A2I0L3A0</accession>
<dbReference type="AlphaFoldDB" id="A0A2I0L3A0"/>
<organism evidence="1 2">
    <name type="scientific">Punica granatum</name>
    <name type="common">Pomegranate</name>
    <dbReference type="NCBI Taxonomy" id="22663"/>
    <lineage>
        <taxon>Eukaryota</taxon>
        <taxon>Viridiplantae</taxon>
        <taxon>Streptophyta</taxon>
        <taxon>Embryophyta</taxon>
        <taxon>Tracheophyta</taxon>
        <taxon>Spermatophyta</taxon>
        <taxon>Magnoliopsida</taxon>
        <taxon>eudicotyledons</taxon>
        <taxon>Gunneridae</taxon>
        <taxon>Pentapetalae</taxon>
        <taxon>rosids</taxon>
        <taxon>malvids</taxon>
        <taxon>Myrtales</taxon>
        <taxon>Lythraceae</taxon>
        <taxon>Punica</taxon>
    </lineage>
</organism>
<gene>
    <name evidence="1" type="ORF">CRG98_004574</name>
</gene>
<evidence type="ECO:0000313" key="1">
    <source>
        <dbReference type="EMBL" id="PKI75100.1"/>
    </source>
</evidence>
<comment type="caution">
    <text evidence="1">The sequence shown here is derived from an EMBL/GenBank/DDBJ whole genome shotgun (WGS) entry which is preliminary data.</text>
</comment>
<proteinExistence type="predicted"/>
<protein>
    <submittedName>
        <fullName evidence="1">Uncharacterized protein</fullName>
    </submittedName>
</protein>
<keyword evidence="2" id="KW-1185">Reference proteome</keyword>
<dbReference type="Proteomes" id="UP000233551">
    <property type="component" value="Unassembled WGS sequence"/>
</dbReference>
<reference evidence="1 2" key="1">
    <citation type="submission" date="2017-11" db="EMBL/GenBank/DDBJ databases">
        <title>De-novo sequencing of pomegranate (Punica granatum L.) genome.</title>
        <authorList>
            <person name="Akparov Z."/>
            <person name="Amiraslanov A."/>
            <person name="Hajiyeva S."/>
            <person name="Abbasov M."/>
            <person name="Kaur K."/>
            <person name="Hamwieh A."/>
            <person name="Solovyev V."/>
            <person name="Salamov A."/>
            <person name="Braich B."/>
            <person name="Kosarev P."/>
            <person name="Mahmoud A."/>
            <person name="Hajiyev E."/>
            <person name="Babayeva S."/>
            <person name="Izzatullayeva V."/>
            <person name="Mammadov A."/>
            <person name="Mammadov A."/>
            <person name="Sharifova S."/>
            <person name="Ojaghi J."/>
            <person name="Eynullazada K."/>
            <person name="Bayramov B."/>
            <person name="Abdulazimova A."/>
            <person name="Shahmuradov I."/>
        </authorList>
    </citation>
    <scope>NUCLEOTIDE SEQUENCE [LARGE SCALE GENOMIC DNA]</scope>
    <source>
        <strain evidence="2">cv. AG2017</strain>
        <tissue evidence="1">Leaf</tissue>
    </source>
</reference>